<dbReference type="Proteomes" id="UP001429745">
    <property type="component" value="Unassembled WGS sequence"/>
</dbReference>
<dbReference type="EMBL" id="JABACI010000004">
    <property type="protein sequence ID" value="NLP84948.1"/>
    <property type="molecule type" value="Genomic_DNA"/>
</dbReference>
<keyword evidence="3" id="KW-0732">Signal</keyword>
<keyword evidence="5" id="KW-1185">Reference proteome</keyword>
<dbReference type="RefSeq" id="WP_168913398.1">
    <property type="nucleotide sequence ID" value="NZ_JABACI010000004.1"/>
</dbReference>
<evidence type="ECO:0000256" key="2">
    <source>
        <dbReference type="SAM" id="Phobius"/>
    </source>
</evidence>
<feature type="signal peptide" evidence="3">
    <location>
        <begin position="1"/>
        <end position="37"/>
    </location>
</feature>
<feature type="region of interest" description="Disordered" evidence="1">
    <location>
        <begin position="248"/>
        <end position="271"/>
    </location>
</feature>
<evidence type="ECO:0000313" key="4">
    <source>
        <dbReference type="EMBL" id="NLP84948.1"/>
    </source>
</evidence>
<organism evidence="4 5">
    <name type="scientific">Microbacterium salsuginis</name>
    <dbReference type="NCBI Taxonomy" id="2722803"/>
    <lineage>
        <taxon>Bacteria</taxon>
        <taxon>Bacillati</taxon>
        <taxon>Actinomycetota</taxon>
        <taxon>Actinomycetes</taxon>
        <taxon>Micrococcales</taxon>
        <taxon>Microbacteriaceae</taxon>
        <taxon>Microbacterium</taxon>
    </lineage>
</organism>
<accession>A0ABX1KF73</accession>
<keyword evidence="2" id="KW-0472">Membrane</keyword>
<dbReference type="Gene3D" id="2.60.40.10">
    <property type="entry name" value="Immunoglobulins"/>
    <property type="match status" value="1"/>
</dbReference>
<keyword evidence="2" id="KW-1133">Transmembrane helix</keyword>
<gene>
    <name evidence="4" type="ORF">HF576_13935</name>
</gene>
<proteinExistence type="predicted"/>
<sequence>MHRVDEAARHHRARLRTGVLGAVAAILLLFAAPVASAADVTDPPGGEVRSLHVSTPQNGAVVETATPTFSGTATPGDLIVVNYTPALEWGGTAGTVTVDSEGDWTIAQADFSGASVGTTVFRVTVSAVAPGGEGRPGDVQLDLTFATPPVTSVDLAVLSPQNNGVAGPHLEFAGNGWPGKTVIIDYIDSAGNVRQAGTGTVADLGRWVVIAAFPDEPATTHPIQVTVQQAEADGTRILNTVSLTLTYQPSPSSGDPEVTEPGAAPPAIDAGTQNRPKALAATGGDDAVTLLPVAAVILLSGLGAFMATRRVRAARR</sequence>
<dbReference type="InterPro" id="IPR013783">
    <property type="entry name" value="Ig-like_fold"/>
</dbReference>
<evidence type="ECO:0000313" key="5">
    <source>
        <dbReference type="Proteomes" id="UP001429745"/>
    </source>
</evidence>
<keyword evidence="2" id="KW-0812">Transmembrane</keyword>
<feature type="transmembrane region" description="Helical" evidence="2">
    <location>
        <begin position="287"/>
        <end position="307"/>
    </location>
</feature>
<evidence type="ECO:0008006" key="6">
    <source>
        <dbReference type="Google" id="ProtNLM"/>
    </source>
</evidence>
<protein>
    <recommendedName>
        <fullName evidence="6">LPXTG-motif cell wall-anchored protein</fullName>
    </recommendedName>
</protein>
<evidence type="ECO:0000256" key="1">
    <source>
        <dbReference type="SAM" id="MobiDB-lite"/>
    </source>
</evidence>
<evidence type="ECO:0000256" key="3">
    <source>
        <dbReference type="SAM" id="SignalP"/>
    </source>
</evidence>
<name>A0ABX1KF73_9MICO</name>
<comment type="caution">
    <text evidence="4">The sequence shown here is derived from an EMBL/GenBank/DDBJ whole genome shotgun (WGS) entry which is preliminary data.</text>
</comment>
<reference evidence="4 5" key="1">
    <citation type="submission" date="2020-04" db="EMBL/GenBank/DDBJ databases">
        <title>CFH 90308 Microbacterium sp.</title>
        <authorList>
            <person name="Nie G."/>
            <person name="Ming H."/>
            <person name="Xia T."/>
        </authorList>
    </citation>
    <scope>NUCLEOTIDE SEQUENCE [LARGE SCALE GENOMIC DNA]</scope>
    <source>
        <strain evidence="4 5">CFH 90308</strain>
    </source>
</reference>
<feature type="chain" id="PRO_5046089694" description="LPXTG-motif cell wall-anchored protein" evidence="3">
    <location>
        <begin position="38"/>
        <end position="316"/>
    </location>
</feature>